<dbReference type="EMBL" id="JBHRZV010000053">
    <property type="protein sequence ID" value="MFC3929093.1"/>
    <property type="molecule type" value="Genomic_DNA"/>
</dbReference>
<reference evidence="3" key="1">
    <citation type="journal article" date="2019" name="Int. J. Syst. Evol. Microbiol.">
        <title>The Global Catalogue of Microorganisms (GCM) 10K type strain sequencing project: providing services to taxonomists for standard genome sequencing and annotation.</title>
        <authorList>
            <consortium name="The Broad Institute Genomics Platform"/>
            <consortium name="The Broad Institute Genome Sequencing Center for Infectious Disease"/>
            <person name="Wu L."/>
            <person name="Ma J."/>
        </authorList>
    </citation>
    <scope>NUCLEOTIDE SEQUENCE [LARGE SCALE GENOMIC DNA]</scope>
    <source>
        <strain evidence="3">CCUG 67170</strain>
    </source>
</reference>
<name>A0ABV8CZ70_9STRE</name>
<evidence type="ECO:0000313" key="3">
    <source>
        <dbReference type="Proteomes" id="UP001595807"/>
    </source>
</evidence>
<keyword evidence="1" id="KW-0472">Membrane</keyword>
<sequence length="80" mass="9783">MRLFQFYRLLTVLRFVIFLLTQYADFQTAGWVTGLDYLLIPLSIFGFMYFLEHYEQYGWKIWYFFIPIWVPVHPKGVCVD</sequence>
<proteinExistence type="predicted"/>
<organism evidence="2 3">
    <name type="scientific">Streptococcus caprae</name>
    <dbReference type="NCBI Taxonomy" id="1640501"/>
    <lineage>
        <taxon>Bacteria</taxon>
        <taxon>Bacillati</taxon>
        <taxon>Bacillota</taxon>
        <taxon>Bacilli</taxon>
        <taxon>Lactobacillales</taxon>
        <taxon>Streptococcaceae</taxon>
        <taxon>Streptococcus</taxon>
    </lineage>
</organism>
<accession>A0ABV8CZ70</accession>
<dbReference type="Proteomes" id="UP001595807">
    <property type="component" value="Unassembled WGS sequence"/>
</dbReference>
<evidence type="ECO:0000256" key="1">
    <source>
        <dbReference type="SAM" id="Phobius"/>
    </source>
</evidence>
<keyword evidence="1" id="KW-0812">Transmembrane</keyword>
<protein>
    <submittedName>
        <fullName evidence="2">Uncharacterized protein</fullName>
    </submittedName>
</protein>
<feature type="transmembrane region" description="Helical" evidence="1">
    <location>
        <begin position="34"/>
        <end position="51"/>
    </location>
</feature>
<comment type="caution">
    <text evidence="2">The sequence shown here is derived from an EMBL/GenBank/DDBJ whole genome shotgun (WGS) entry which is preliminary data.</text>
</comment>
<dbReference type="RefSeq" id="WP_380428205.1">
    <property type="nucleotide sequence ID" value="NZ_JBHRZV010000053.1"/>
</dbReference>
<keyword evidence="1" id="KW-1133">Transmembrane helix</keyword>
<keyword evidence="3" id="KW-1185">Reference proteome</keyword>
<evidence type="ECO:0000313" key="2">
    <source>
        <dbReference type="EMBL" id="MFC3929093.1"/>
    </source>
</evidence>
<gene>
    <name evidence="2" type="ORF">ACFORF_11085</name>
</gene>